<reference evidence="1" key="1">
    <citation type="submission" date="2020-06" db="EMBL/GenBank/DDBJ databases">
        <authorList>
            <person name="Li T."/>
            <person name="Hu X."/>
            <person name="Zhang T."/>
            <person name="Song X."/>
            <person name="Zhang H."/>
            <person name="Dai N."/>
            <person name="Sheng W."/>
            <person name="Hou X."/>
            <person name="Wei L."/>
        </authorList>
    </citation>
    <scope>NUCLEOTIDE SEQUENCE</scope>
    <source>
        <strain evidence="1">G01</strain>
        <tissue evidence="1">Leaf</tissue>
    </source>
</reference>
<sequence>MDLEDRVKPFSSIVIRSGKDKLKVKGTTLCVHESVDRTHLFKSRSLSKSMHLHEWSEEMTRDTLDPLSNTFSQTKVLLLKSSLHDIKVDAEVTPSNRHLTATGTSWRTPQSKYGEVSFYPD</sequence>
<dbReference type="AlphaFoldDB" id="A0AAW2LTS4"/>
<proteinExistence type="predicted"/>
<comment type="caution">
    <text evidence="1">The sequence shown here is derived from an EMBL/GenBank/DDBJ whole genome shotgun (WGS) entry which is preliminary data.</text>
</comment>
<reference evidence="1" key="2">
    <citation type="journal article" date="2024" name="Plant">
        <title>Genomic evolution and insights into agronomic trait innovations of Sesamum species.</title>
        <authorList>
            <person name="Miao H."/>
            <person name="Wang L."/>
            <person name="Qu L."/>
            <person name="Liu H."/>
            <person name="Sun Y."/>
            <person name="Le M."/>
            <person name="Wang Q."/>
            <person name="Wei S."/>
            <person name="Zheng Y."/>
            <person name="Lin W."/>
            <person name="Duan Y."/>
            <person name="Cao H."/>
            <person name="Xiong S."/>
            <person name="Wang X."/>
            <person name="Wei L."/>
            <person name="Li C."/>
            <person name="Ma Q."/>
            <person name="Ju M."/>
            <person name="Zhao R."/>
            <person name="Li G."/>
            <person name="Mu C."/>
            <person name="Tian Q."/>
            <person name="Mei H."/>
            <person name="Zhang T."/>
            <person name="Gao T."/>
            <person name="Zhang H."/>
        </authorList>
    </citation>
    <scope>NUCLEOTIDE SEQUENCE</scope>
    <source>
        <strain evidence="1">G01</strain>
    </source>
</reference>
<gene>
    <name evidence="1" type="ORF">Sangu_1864900</name>
</gene>
<accession>A0AAW2LTS4</accession>
<dbReference type="EMBL" id="JACGWK010000012">
    <property type="protein sequence ID" value="KAL0322456.1"/>
    <property type="molecule type" value="Genomic_DNA"/>
</dbReference>
<organism evidence="1">
    <name type="scientific">Sesamum angustifolium</name>
    <dbReference type="NCBI Taxonomy" id="2727405"/>
    <lineage>
        <taxon>Eukaryota</taxon>
        <taxon>Viridiplantae</taxon>
        <taxon>Streptophyta</taxon>
        <taxon>Embryophyta</taxon>
        <taxon>Tracheophyta</taxon>
        <taxon>Spermatophyta</taxon>
        <taxon>Magnoliopsida</taxon>
        <taxon>eudicotyledons</taxon>
        <taxon>Gunneridae</taxon>
        <taxon>Pentapetalae</taxon>
        <taxon>asterids</taxon>
        <taxon>lamiids</taxon>
        <taxon>Lamiales</taxon>
        <taxon>Pedaliaceae</taxon>
        <taxon>Sesamum</taxon>
    </lineage>
</organism>
<protein>
    <submittedName>
        <fullName evidence="1">Uncharacterized protein</fullName>
    </submittedName>
</protein>
<evidence type="ECO:0000313" key="1">
    <source>
        <dbReference type="EMBL" id="KAL0322456.1"/>
    </source>
</evidence>
<name>A0AAW2LTS4_9LAMI</name>